<dbReference type="InterPro" id="IPR056002">
    <property type="entry name" value="DUF7580"/>
</dbReference>
<keyword evidence="3" id="KW-1185">Reference proteome</keyword>
<evidence type="ECO:0000313" key="2">
    <source>
        <dbReference type="EMBL" id="KAH6884848.1"/>
    </source>
</evidence>
<reference evidence="2 3" key="1">
    <citation type="journal article" date="2021" name="Nat. Commun.">
        <title>Genetic determinants of endophytism in the Arabidopsis root mycobiome.</title>
        <authorList>
            <person name="Mesny F."/>
            <person name="Miyauchi S."/>
            <person name="Thiergart T."/>
            <person name="Pickel B."/>
            <person name="Atanasova L."/>
            <person name="Karlsson M."/>
            <person name="Huettel B."/>
            <person name="Barry K.W."/>
            <person name="Haridas S."/>
            <person name="Chen C."/>
            <person name="Bauer D."/>
            <person name="Andreopoulos W."/>
            <person name="Pangilinan J."/>
            <person name="LaButti K."/>
            <person name="Riley R."/>
            <person name="Lipzen A."/>
            <person name="Clum A."/>
            <person name="Drula E."/>
            <person name="Henrissat B."/>
            <person name="Kohler A."/>
            <person name="Grigoriev I.V."/>
            <person name="Martin F.M."/>
            <person name="Hacquard S."/>
        </authorList>
    </citation>
    <scope>NUCLEOTIDE SEQUENCE [LARGE SCALE GENOMIC DNA]</scope>
    <source>
        <strain evidence="2 3">MPI-CAGE-CH-0241</strain>
    </source>
</reference>
<feature type="domain" description="DUF7580" evidence="1">
    <location>
        <begin position="324"/>
        <end position="436"/>
    </location>
</feature>
<proteinExistence type="predicted"/>
<dbReference type="EMBL" id="JAGPYM010000019">
    <property type="protein sequence ID" value="KAH6884848.1"/>
    <property type="molecule type" value="Genomic_DNA"/>
</dbReference>
<organism evidence="2 3">
    <name type="scientific">Thelonectria olida</name>
    <dbReference type="NCBI Taxonomy" id="1576542"/>
    <lineage>
        <taxon>Eukaryota</taxon>
        <taxon>Fungi</taxon>
        <taxon>Dikarya</taxon>
        <taxon>Ascomycota</taxon>
        <taxon>Pezizomycotina</taxon>
        <taxon>Sordariomycetes</taxon>
        <taxon>Hypocreomycetidae</taxon>
        <taxon>Hypocreales</taxon>
        <taxon>Nectriaceae</taxon>
        <taxon>Thelonectria</taxon>
    </lineage>
</organism>
<name>A0A9P8VYM4_9HYPO</name>
<dbReference type="Proteomes" id="UP000777438">
    <property type="component" value="Unassembled WGS sequence"/>
</dbReference>
<dbReference type="OrthoDB" id="3565018at2759"/>
<protein>
    <recommendedName>
        <fullName evidence="1">DUF7580 domain-containing protein</fullName>
    </recommendedName>
</protein>
<evidence type="ECO:0000259" key="1">
    <source>
        <dbReference type="Pfam" id="PF24476"/>
    </source>
</evidence>
<gene>
    <name evidence="2" type="ORF">B0T10DRAFT_608658</name>
</gene>
<comment type="caution">
    <text evidence="2">The sequence shown here is derived from an EMBL/GenBank/DDBJ whole genome shotgun (WGS) entry which is preliminary data.</text>
</comment>
<dbReference type="Pfam" id="PF24476">
    <property type="entry name" value="DUF7580"/>
    <property type="match status" value="1"/>
</dbReference>
<sequence>MSLALHPIALLRQAVPSLVLSTIRHLERPRRKTEGGSKRKRNAFDSILSEFRLLGRYLDKIEAAQTEPWSQFDSYFQENNIFSSISELLSEQALLEVAAELGLVLDTCMPPTGARPPPPVPGVGALYLLFDCVLKMNSLERGSPFKGMDNIIRNDANIDQLKAMAKTLNKLNKFMKPRASKWHPGHTKATRDRLVKLYEAFDRNRPNSTTSASTGHKTLGHHSSRKLLLEGTWTDRSAPSETPSFQLLICSSEQKYVQEIVVEDHSEKPQGLNSSPSSLGQGSISISNCPVVDQLCHCFRWDGGDTFRLSPDRRRKSSALYDPMDSSGISLQTLIFGTEIQYREKAILATVLSNAMIHLFNSRWLREAWTMDDISIFFHGNGAVPPQKVINLRKPYISTSPSDRRNCRQDDDNEQFQLHDFAMHHFPQILRLAVMLPSRTT</sequence>
<evidence type="ECO:0000313" key="3">
    <source>
        <dbReference type="Proteomes" id="UP000777438"/>
    </source>
</evidence>
<dbReference type="AlphaFoldDB" id="A0A9P8VYM4"/>
<accession>A0A9P8VYM4</accession>